<dbReference type="PANTHER" id="PTHR33273">
    <property type="entry name" value="DOMAIN-CONTAINING PROTEIN, PUTATIVE-RELATED"/>
    <property type="match status" value="1"/>
</dbReference>
<dbReference type="AlphaFoldDB" id="A0A023EYV4"/>
<dbReference type="PANTHER" id="PTHR33273:SF2">
    <property type="entry name" value="ENDONUCLEASE_EXONUCLEASE_PHOSPHATASE DOMAIN-CONTAINING PROTEIN"/>
    <property type="match status" value="1"/>
</dbReference>
<feature type="non-terminal residue" evidence="3">
    <location>
        <position position="1"/>
    </location>
</feature>
<keyword evidence="1" id="KW-1133">Transmembrane helix</keyword>
<evidence type="ECO:0000313" key="3">
    <source>
        <dbReference type="EMBL" id="JAC13834.1"/>
    </source>
</evidence>
<dbReference type="InterPro" id="IPR005135">
    <property type="entry name" value="Endo/exonuclease/phosphatase"/>
</dbReference>
<dbReference type="EMBL" id="GBBI01004878">
    <property type="protein sequence ID" value="JAC13834.1"/>
    <property type="molecule type" value="mRNA"/>
</dbReference>
<feature type="transmembrane region" description="Helical" evidence="1">
    <location>
        <begin position="219"/>
        <end position="241"/>
    </location>
</feature>
<dbReference type="InterPro" id="IPR036691">
    <property type="entry name" value="Endo/exonu/phosph_ase_sf"/>
</dbReference>
<dbReference type="Gene3D" id="3.60.10.10">
    <property type="entry name" value="Endonuclease/exonuclease/phosphatase"/>
    <property type="match status" value="1"/>
</dbReference>
<evidence type="ECO:0000256" key="1">
    <source>
        <dbReference type="SAM" id="Phobius"/>
    </source>
</evidence>
<dbReference type="SUPFAM" id="SSF56219">
    <property type="entry name" value="DNase I-like"/>
    <property type="match status" value="1"/>
</dbReference>
<name>A0A023EYV4_TRIIF</name>
<evidence type="ECO:0000259" key="2">
    <source>
        <dbReference type="Pfam" id="PF14529"/>
    </source>
</evidence>
<feature type="domain" description="Endonuclease/exonuclease/phosphatase" evidence="2">
    <location>
        <begin position="84"/>
        <end position="200"/>
    </location>
</feature>
<dbReference type="GO" id="GO:0003824">
    <property type="term" value="F:catalytic activity"/>
    <property type="evidence" value="ECO:0007669"/>
    <property type="project" value="InterPro"/>
</dbReference>
<organism evidence="3">
    <name type="scientific">Triatoma infestans</name>
    <name type="common">Assassin bug</name>
    <dbReference type="NCBI Taxonomy" id="30076"/>
    <lineage>
        <taxon>Eukaryota</taxon>
        <taxon>Metazoa</taxon>
        <taxon>Ecdysozoa</taxon>
        <taxon>Arthropoda</taxon>
        <taxon>Hexapoda</taxon>
        <taxon>Insecta</taxon>
        <taxon>Pterygota</taxon>
        <taxon>Neoptera</taxon>
        <taxon>Paraneoptera</taxon>
        <taxon>Hemiptera</taxon>
        <taxon>Heteroptera</taxon>
        <taxon>Panheteroptera</taxon>
        <taxon>Cimicomorpha</taxon>
        <taxon>Reduviidae</taxon>
        <taxon>Triatominae</taxon>
        <taxon>Triatoma</taxon>
    </lineage>
</organism>
<keyword evidence="1" id="KW-0472">Membrane</keyword>
<keyword evidence="1" id="KW-0812">Transmembrane</keyword>
<accession>A0A023EYV4</accession>
<dbReference type="Pfam" id="PF14529">
    <property type="entry name" value="Exo_endo_phos_2"/>
    <property type="match status" value="1"/>
</dbReference>
<proteinExistence type="evidence at transcript level"/>
<protein>
    <submittedName>
        <fullName evidence="3">Putative endonucle</fullName>
    </submittedName>
</protein>
<reference evidence="3" key="1">
    <citation type="journal article" date="2014" name="PLoS Negl. Trop. Dis.">
        <title>An updated insight into the Sialotranscriptome of Triatoma infestans: developmental stage and geographic variations.</title>
        <authorList>
            <person name="Schwarz A."/>
            <person name="Medrano-Mercado N."/>
            <person name="Schaub G.A."/>
            <person name="Struchiner C.J."/>
            <person name="Bargues M.D."/>
            <person name="Levy M.Z."/>
            <person name="Ribeiro J.M."/>
        </authorList>
    </citation>
    <scope>NUCLEOTIDE SEQUENCE</scope>
    <source>
        <strain evidence="3">Chile</strain>
        <tissue evidence="3">Salivary glands</tissue>
    </source>
</reference>
<sequence>RSVAAQLRQKLVEERCDILLVQEPYLFQKKVSGYGLTARVVQGGDVSWAAIVVLNRDLVVTRIDALCNSHMVCAEIGSVFGVFYVVSLYCQPSLDFERFMADLEKVVDTLGTKDLLVAMDANAKSPAWGGDILDDAGLLLEDLVFSRNLVVMNELGSLPTFSTVHGESYIDVTLSSCSFSRVVSNWTVREGWSTSDHRCITFTCGRMGYRKVRVESGRFSIGIPFINILIIGLMTSVWLVLGV</sequence>
<dbReference type="CDD" id="cd09077">
    <property type="entry name" value="R1-I-EN"/>
    <property type="match status" value="1"/>
</dbReference>